<dbReference type="InterPro" id="IPR019734">
    <property type="entry name" value="TPR_rpt"/>
</dbReference>
<feature type="transmembrane region" description="Helical" evidence="3">
    <location>
        <begin position="201"/>
        <end position="222"/>
    </location>
</feature>
<evidence type="ECO:0000313" key="5">
    <source>
        <dbReference type="Proteomes" id="UP000476055"/>
    </source>
</evidence>
<dbReference type="EMBL" id="VUMU01000001">
    <property type="protein sequence ID" value="MST56871.1"/>
    <property type="molecule type" value="Genomic_DNA"/>
</dbReference>
<dbReference type="PROSITE" id="PS50005">
    <property type="entry name" value="TPR"/>
    <property type="match status" value="1"/>
</dbReference>
<feature type="compositionally biased region" description="Basic and acidic residues" evidence="2">
    <location>
        <begin position="15"/>
        <end position="24"/>
    </location>
</feature>
<dbReference type="RefSeq" id="WP_154494925.1">
    <property type="nucleotide sequence ID" value="NZ_VUMU01000001.1"/>
</dbReference>
<dbReference type="Proteomes" id="UP000476055">
    <property type="component" value="Unassembled WGS sequence"/>
</dbReference>
<keyword evidence="5" id="KW-1185">Reference proteome</keyword>
<feature type="transmembrane region" description="Helical" evidence="3">
    <location>
        <begin position="243"/>
        <end position="265"/>
    </location>
</feature>
<reference evidence="4 5" key="1">
    <citation type="submission" date="2019-08" db="EMBL/GenBank/DDBJ databases">
        <title>In-depth cultivation of the pig gut microbiome towards novel bacterial diversity and tailored functional studies.</title>
        <authorList>
            <person name="Wylensek D."/>
            <person name="Hitch T.C.A."/>
            <person name="Clavel T."/>
        </authorList>
    </citation>
    <scope>NUCLEOTIDE SEQUENCE [LARGE SCALE GENOMIC DNA]</scope>
    <source>
        <strain evidence="4 5">WCA3-601-WT-6H</strain>
    </source>
</reference>
<keyword evidence="3" id="KW-1133">Transmembrane helix</keyword>
<feature type="repeat" description="TPR" evidence="1">
    <location>
        <begin position="34"/>
        <end position="67"/>
    </location>
</feature>
<evidence type="ECO:0000256" key="2">
    <source>
        <dbReference type="SAM" id="MobiDB-lite"/>
    </source>
</evidence>
<gene>
    <name evidence="4" type="ORF">FYJ59_01160</name>
</gene>
<sequence>MAHWEKVSESNESGKNSEDNVKVVSHERVKDTNPDIYVERGKIFFEKKDYKAAEKEYLEAARLSRMKTEYIDELMKFYYATRQKGYEKKADKIYKAYRKYEYDFVSMAVCGCLAYAGLTQGLLFVLIMFFAFFIGGAYYALKPHTQFVYAARGENGKLVGKGIFGALFFFVVVVVNMFMVYMNSGVNTLLTIIEENTAWKLLELISGIVSLVIALIYFNRYITDVQRLVLKKKTGLLYKLSKVVRIGVMIVAIGMALNCLSEVSYDWRKQREWDTLAQRSEEPDSVWDFSVEEKTGEKTVDVGKRFEDVLGYDSSNLYYYGETTLEGQNAVLYEYVDDYGGAADYLVAVLEDGRVGKYYADGTWEID</sequence>
<feature type="transmembrane region" description="Helical" evidence="3">
    <location>
        <begin position="162"/>
        <end position="181"/>
    </location>
</feature>
<evidence type="ECO:0000256" key="3">
    <source>
        <dbReference type="SAM" id="Phobius"/>
    </source>
</evidence>
<keyword evidence="1" id="KW-0802">TPR repeat</keyword>
<keyword evidence="3" id="KW-0812">Transmembrane</keyword>
<organism evidence="4 5">
    <name type="scientific">Waltera intestinalis</name>
    <dbReference type="NCBI Taxonomy" id="2606635"/>
    <lineage>
        <taxon>Bacteria</taxon>
        <taxon>Bacillati</taxon>
        <taxon>Bacillota</taxon>
        <taxon>Clostridia</taxon>
        <taxon>Lachnospirales</taxon>
        <taxon>Lachnospiraceae</taxon>
        <taxon>Waltera</taxon>
    </lineage>
</organism>
<feature type="transmembrane region" description="Helical" evidence="3">
    <location>
        <begin position="100"/>
        <end position="116"/>
    </location>
</feature>
<protein>
    <submittedName>
        <fullName evidence="4">Uncharacterized protein</fullName>
    </submittedName>
</protein>
<proteinExistence type="predicted"/>
<feature type="region of interest" description="Disordered" evidence="2">
    <location>
        <begin position="1"/>
        <end position="24"/>
    </location>
</feature>
<name>A0A6L5YF12_9FIRM</name>
<comment type="caution">
    <text evidence="4">The sequence shown here is derived from an EMBL/GenBank/DDBJ whole genome shotgun (WGS) entry which is preliminary data.</text>
</comment>
<dbReference type="AlphaFoldDB" id="A0A6L5YF12"/>
<keyword evidence="3" id="KW-0472">Membrane</keyword>
<evidence type="ECO:0000313" key="4">
    <source>
        <dbReference type="EMBL" id="MST56871.1"/>
    </source>
</evidence>
<accession>A0A6L5YF12</accession>
<evidence type="ECO:0000256" key="1">
    <source>
        <dbReference type="PROSITE-ProRule" id="PRU00339"/>
    </source>
</evidence>